<dbReference type="AlphaFoldDB" id="A0A5E5BN87"/>
<dbReference type="GO" id="GO:0004803">
    <property type="term" value="F:transposase activity"/>
    <property type="evidence" value="ECO:0007669"/>
    <property type="project" value="InterPro"/>
</dbReference>
<evidence type="ECO:0000313" key="3">
    <source>
        <dbReference type="EMBL" id="VVE85953.1"/>
    </source>
</evidence>
<gene>
    <name evidence="3" type="ORF">PSP31121_05587</name>
</gene>
<reference evidence="3 4" key="1">
    <citation type="submission" date="2019-08" db="EMBL/GenBank/DDBJ databases">
        <authorList>
            <person name="Peeters C."/>
        </authorList>
    </citation>
    <scope>NUCLEOTIDE SEQUENCE [LARGE SCALE GENOMIC DNA]</scope>
    <source>
        <strain evidence="3 4">LMG 31121</strain>
    </source>
</reference>
<dbReference type="NCBIfam" id="NF033564">
    <property type="entry name" value="transpos_ISAs1"/>
    <property type="match status" value="1"/>
</dbReference>
<evidence type="ECO:0008006" key="5">
    <source>
        <dbReference type="Google" id="ProtNLM"/>
    </source>
</evidence>
<dbReference type="PANTHER" id="PTHR30298">
    <property type="entry name" value="H REPEAT-ASSOCIATED PREDICTED TRANSPOSASE"/>
    <property type="match status" value="1"/>
</dbReference>
<accession>A0A5E5BN87</accession>
<dbReference type="InterPro" id="IPR002559">
    <property type="entry name" value="Transposase_11"/>
</dbReference>
<dbReference type="Pfam" id="PF13808">
    <property type="entry name" value="DDE_Tnp_1_assoc"/>
    <property type="match status" value="1"/>
</dbReference>
<name>A0A5E5BN87_9BURK</name>
<sequence length="240" mass="25849">MRSEVLSIEDAFGDLSDPRSRTPVHALTEMLLVALCAMLAGSDSWSGIELWGQAKLDWLRRHVPLKNGIPSHDTFGRVFAALDPEQFEVCVVRWMRGLCPALAGQVVAIDGQTVRGSPQRGERAIPRVSAYGSGLGMGLGQVRTAQKSNEITAIPALLDALRLTGAIVTMDAMGCQRYIATQIGSAGAHYVLAVKENQPTLLARLRHAFDALGRLGSEIAKRCAASHTYSKTVTWSALPT</sequence>
<dbReference type="InterPro" id="IPR032806">
    <property type="entry name" value="YbfD_N"/>
</dbReference>
<evidence type="ECO:0000259" key="2">
    <source>
        <dbReference type="Pfam" id="PF13808"/>
    </source>
</evidence>
<protein>
    <recommendedName>
        <fullName evidence="5">Transposase</fullName>
    </recommendedName>
</protein>
<dbReference type="Pfam" id="PF01609">
    <property type="entry name" value="DDE_Tnp_1"/>
    <property type="match status" value="1"/>
</dbReference>
<dbReference type="RefSeq" id="WP_224796835.1">
    <property type="nucleotide sequence ID" value="NZ_CABPSR010000051.1"/>
</dbReference>
<dbReference type="GO" id="GO:0003677">
    <property type="term" value="F:DNA binding"/>
    <property type="evidence" value="ECO:0007669"/>
    <property type="project" value="InterPro"/>
</dbReference>
<evidence type="ECO:0000313" key="4">
    <source>
        <dbReference type="Proteomes" id="UP000335538"/>
    </source>
</evidence>
<dbReference type="EMBL" id="CABPSR010000051">
    <property type="protein sequence ID" value="VVE85953.1"/>
    <property type="molecule type" value="Genomic_DNA"/>
</dbReference>
<dbReference type="InterPro" id="IPR047647">
    <property type="entry name" value="ISAs1_transpos"/>
</dbReference>
<feature type="domain" description="H repeat-associated protein N-terminal" evidence="2">
    <location>
        <begin position="10"/>
        <end position="95"/>
    </location>
</feature>
<dbReference type="GO" id="GO:0006313">
    <property type="term" value="P:DNA transposition"/>
    <property type="evidence" value="ECO:0007669"/>
    <property type="project" value="InterPro"/>
</dbReference>
<dbReference type="Proteomes" id="UP000335538">
    <property type="component" value="Unassembled WGS sequence"/>
</dbReference>
<dbReference type="InterPro" id="IPR051698">
    <property type="entry name" value="Transposase_11-like"/>
</dbReference>
<feature type="domain" description="Transposase IS4-like" evidence="1">
    <location>
        <begin position="105"/>
        <end position="227"/>
    </location>
</feature>
<proteinExistence type="predicted"/>
<dbReference type="PANTHER" id="PTHR30298:SF0">
    <property type="entry name" value="PROTEIN YBFL-RELATED"/>
    <property type="match status" value="1"/>
</dbReference>
<evidence type="ECO:0000259" key="1">
    <source>
        <dbReference type="Pfam" id="PF01609"/>
    </source>
</evidence>
<organism evidence="3 4">
    <name type="scientific">Pandoraea sputorum</name>
    <dbReference type="NCBI Taxonomy" id="93222"/>
    <lineage>
        <taxon>Bacteria</taxon>
        <taxon>Pseudomonadati</taxon>
        <taxon>Pseudomonadota</taxon>
        <taxon>Betaproteobacteria</taxon>
        <taxon>Burkholderiales</taxon>
        <taxon>Burkholderiaceae</taxon>
        <taxon>Pandoraea</taxon>
    </lineage>
</organism>